<name>A0A519B9U2_9DELT</name>
<accession>A0A519B9U2</accession>
<organism evidence="1 2">
    <name type="scientific">Candidatus Acidulodesulfobacterium ferriphilum</name>
    <dbReference type="NCBI Taxonomy" id="2597223"/>
    <lineage>
        <taxon>Bacteria</taxon>
        <taxon>Deltaproteobacteria</taxon>
        <taxon>Candidatus Acidulodesulfobacterales</taxon>
        <taxon>Candidatus Acidulodesulfobacterium</taxon>
    </lineage>
</organism>
<reference evidence="1 2" key="1">
    <citation type="submission" date="2019-01" db="EMBL/GenBank/DDBJ databases">
        <title>Insights into ecological role of a new deltaproteobacterial order Candidatus Sinidesulfobacterales (Sva0485) by metagenomics and metatranscriptomics.</title>
        <authorList>
            <person name="Tan S."/>
            <person name="Liu J."/>
            <person name="Fang Y."/>
            <person name="Hedlund B.P."/>
            <person name="Lian Z.H."/>
            <person name="Huang L.Y."/>
            <person name="Li J.T."/>
            <person name="Huang L.N."/>
            <person name="Li W.J."/>
            <person name="Jiang H.C."/>
            <person name="Dong H.L."/>
            <person name="Shu W.S."/>
        </authorList>
    </citation>
    <scope>NUCLEOTIDE SEQUENCE [LARGE SCALE GENOMIC DNA]</scope>
    <source>
        <strain evidence="1">AP3</strain>
    </source>
</reference>
<evidence type="ECO:0000313" key="1">
    <source>
        <dbReference type="EMBL" id="RZD14047.1"/>
    </source>
</evidence>
<sequence length="103" mass="12222">MNLPEKIVNWSSDKNEWLKSERNISFEEIIVTIAEHDKLIDIIQNNEKYIDQKVLVVEIDSYIYLCPFIENDNEIFLKTIYPSRKLTKIYLNNEGDLKNGKND</sequence>
<proteinExistence type="predicted"/>
<dbReference type="AlphaFoldDB" id="A0A519B9U2"/>
<gene>
    <name evidence="1" type="ORF">EVJ47_07375</name>
</gene>
<comment type="caution">
    <text evidence="1">The sequence shown here is derived from an EMBL/GenBank/DDBJ whole genome shotgun (WGS) entry which is preliminary data.</text>
</comment>
<dbReference type="Proteomes" id="UP000320813">
    <property type="component" value="Unassembled WGS sequence"/>
</dbReference>
<dbReference type="EMBL" id="SGBD01000004">
    <property type="protein sequence ID" value="RZD14047.1"/>
    <property type="molecule type" value="Genomic_DNA"/>
</dbReference>
<protein>
    <submittedName>
        <fullName evidence="1">Toxin</fullName>
    </submittedName>
</protein>
<evidence type="ECO:0000313" key="2">
    <source>
        <dbReference type="Proteomes" id="UP000320813"/>
    </source>
</evidence>